<feature type="compositionally biased region" description="Polar residues" evidence="1">
    <location>
        <begin position="18"/>
        <end position="27"/>
    </location>
</feature>
<feature type="compositionally biased region" description="Polar residues" evidence="1">
    <location>
        <begin position="209"/>
        <end position="219"/>
    </location>
</feature>
<proteinExistence type="predicted"/>
<feature type="compositionally biased region" description="Low complexity" evidence="1">
    <location>
        <begin position="425"/>
        <end position="436"/>
    </location>
</feature>
<dbReference type="Proteomes" id="UP000298327">
    <property type="component" value="Unassembled WGS sequence"/>
</dbReference>
<name>A0A4Y9Y3K1_9AGAM</name>
<evidence type="ECO:0000313" key="2">
    <source>
        <dbReference type="EMBL" id="TFY57064.1"/>
    </source>
</evidence>
<feature type="compositionally biased region" description="Low complexity" evidence="1">
    <location>
        <begin position="453"/>
        <end position="465"/>
    </location>
</feature>
<feature type="region of interest" description="Disordered" evidence="1">
    <location>
        <begin position="46"/>
        <end position="65"/>
    </location>
</feature>
<reference evidence="2 3" key="1">
    <citation type="submission" date="2019-02" db="EMBL/GenBank/DDBJ databases">
        <title>Genome sequencing of the rare red list fungi Dentipellis fragilis.</title>
        <authorList>
            <person name="Buettner E."/>
            <person name="Kellner H."/>
        </authorList>
    </citation>
    <scope>NUCLEOTIDE SEQUENCE [LARGE SCALE GENOMIC DNA]</scope>
    <source>
        <strain evidence="2 3">DSM 105465</strain>
    </source>
</reference>
<evidence type="ECO:0000256" key="1">
    <source>
        <dbReference type="SAM" id="MobiDB-lite"/>
    </source>
</evidence>
<organism evidence="2 3">
    <name type="scientific">Dentipellis fragilis</name>
    <dbReference type="NCBI Taxonomy" id="205917"/>
    <lineage>
        <taxon>Eukaryota</taxon>
        <taxon>Fungi</taxon>
        <taxon>Dikarya</taxon>
        <taxon>Basidiomycota</taxon>
        <taxon>Agaricomycotina</taxon>
        <taxon>Agaricomycetes</taxon>
        <taxon>Russulales</taxon>
        <taxon>Hericiaceae</taxon>
        <taxon>Dentipellis</taxon>
    </lineage>
</organism>
<dbReference type="OrthoDB" id="10584539at2759"/>
<comment type="caution">
    <text evidence="2">The sequence shown here is derived from an EMBL/GenBank/DDBJ whole genome shotgun (WGS) entry which is preliminary data.</text>
</comment>
<feature type="region of interest" description="Disordered" evidence="1">
    <location>
        <begin position="385"/>
        <end position="436"/>
    </location>
</feature>
<dbReference type="EMBL" id="SEOQ01000778">
    <property type="protein sequence ID" value="TFY57064.1"/>
    <property type="molecule type" value="Genomic_DNA"/>
</dbReference>
<gene>
    <name evidence="2" type="ORF">EVG20_g8687</name>
</gene>
<feature type="region of interest" description="Disordered" evidence="1">
    <location>
        <begin position="209"/>
        <end position="246"/>
    </location>
</feature>
<dbReference type="AlphaFoldDB" id="A0A4Y9Y3K1"/>
<feature type="region of interest" description="Disordered" evidence="1">
    <location>
        <begin position="453"/>
        <end position="480"/>
    </location>
</feature>
<feature type="compositionally biased region" description="Polar residues" evidence="1">
    <location>
        <begin position="1"/>
        <end position="10"/>
    </location>
</feature>
<feature type="region of interest" description="Disordered" evidence="1">
    <location>
        <begin position="1"/>
        <end position="29"/>
    </location>
</feature>
<feature type="compositionally biased region" description="Low complexity" evidence="1">
    <location>
        <begin position="390"/>
        <end position="404"/>
    </location>
</feature>
<sequence length="556" mass="59854">MEFNFPSYSLSDVDGRHTQSNVTTTPANRIENAHASFPSSIYTPPFGSSSHSYSPPPKRPRLGTFVSQGPVQAAAGAYNDGLSFPISTTSQEGTCDLPPSFAQESFQPAAWTQAPMRAHEGQQTQPHYAQATFTLPSPALPHAQRSFPLPPQARGPSLPSSYATHTFNGGFSRGSMALPQVPAVPPLPYLQSTGSAAVRMGEEGTLVTHSAQVGRSSSARGKGKATASGGKRKRSLEDMQVQEGTPSVNPQFERYAHIQAFPCCDKATQRTSLYMHYTTQGHLNNLSENHQKFVKDTFWIRCPNAGCDNQTNRFDEIIRHIGIDSTGKVKDPAVNKTTNRPIVLNEGRKECQDTWLARPEQERADLIKEWKRKTSKATARAIFRAASEASSTSTSSSSSSSSSSPVERTHASTPFQLESHARPGTSSSVSTSTSTSTVSSTFTASFTSTTSATTSDSLVLSSQGPLPSPPMPHPSTSNSLATAPCPLAALSVPSYGTSHNIPQMGVLASQPFLPSISEDAQTESWVEWDDMPFFGNTEEEIDHVLASLQEGYGYEL</sequence>
<protein>
    <submittedName>
        <fullName evidence="2">Uncharacterized protein</fullName>
    </submittedName>
</protein>
<keyword evidence="3" id="KW-1185">Reference proteome</keyword>
<evidence type="ECO:0000313" key="3">
    <source>
        <dbReference type="Proteomes" id="UP000298327"/>
    </source>
</evidence>
<accession>A0A4Y9Y3K1</accession>